<dbReference type="GO" id="GO:0005975">
    <property type="term" value="P:carbohydrate metabolic process"/>
    <property type="evidence" value="ECO:0007669"/>
    <property type="project" value="InterPro"/>
</dbReference>
<feature type="domain" description="Glycosyl hydrolase family 13 catalytic" evidence="3">
    <location>
        <begin position="128"/>
        <end position="520"/>
    </location>
</feature>
<dbReference type="OrthoDB" id="9806009at2"/>
<dbReference type="RefSeq" id="WP_147202398.1">
    <property type="nucleotide sequence ID" value="NZ_BJYT01000002.1"/>
</dbReference>
<dbReference type="SUPFAM" id="SSF81296">
    <property type="entry name" value="E set domains"/>
    <property type="match status" value="1"/>
</dbReference>
<dbReference type="SUPFAM" id="SSF51445">
    <property type="entry name" value="(Trans)glycosidases"/>
    <property type="match status" value="1"/>
</dbReference>
<dbReference type="InterPro" id="IPR014756">
    <property type="entry name" value="Ig_E-set"/>
</dbReference>
<dbReference type="SUPFAM" id="SSF51011">
    <property type="entry name" value="Glycosyl hydrolase domain"/>
    <property type="match status" value="1"/>
</dbReference>
<dbReference type="InterPro" id="IPR017853">
    <property type="entry name" value="GH"/>
</dbReference>
<dbReference type="InterPro" id="IPR019492">
    <property type="entry name" value="Cyclo-malto-dextrinase_C"/>
</dbReference>
<dbReference type="Gene3D" id="3.20.20.80">
    <property type="entry name" value="Glycosidases"/>
    <property type="match status" value="1"/>
</dbReference>
<proteinExistence type="predicted"/>
<evidence type="ECO:0000259" key="3">
    <source>
        <dbReference type="SMART" id="SM00642"/>
    </source>
</evidence>
<name>A0A512B8P2_9BACT</name>
<evidence type="ECO:0000256" key="2">
    <source>
        <dbReference type="ARBA" id="ARBA00023295"/>
    </source>
</evidence>
<reference evidence="4 5" key="1">
    <citation type="submission" date="2019-07" db="EMBL/GenBank/DDBJ databases">
        <title>Whole genome shotgun sequence of Segetibacter aerophilus NBRC 106135.</title>
        <authorList>
            <person name="Hosoyama A."/>
            <person name="Uohara A."/>
            <person name="Ohji S."/>
            <person name="Ichikawa N."/>
        </authorList>
    </citation>
    <scope>NUCLEOTIDE SEQUENCE [LARGE SCALE GENOMIC DNA]</scope>
    <source>
        <strain evidence="4 5">NBRC 106135</strain>
    </source>
</reference>
<dbReference type="AlphaFoldDB" id="A0A512B8P2"/>
<dbReference type="Gene3D" id="2.60.40.1180">
    <property type="entry name" value="Golgi alpha-mannosidase II"/>
    <property type="match status" value="1"/>
</dbReference>
<dbReference type="InterPro" id="IPR013783">
    <property type="entry name" value="Ig-like_fold"/>
</dbReference>
<gene>
    <name evidence="4" type="ORF">SAE01_08270</name>
</gene>
<protein>
    <submittedName>
        <fullName evidence="4">Glycosyl hydrolase</fullName>
    </submittedName>
</protein>
<dbReference type="PANTHER" id="PTHR10357:SF210">
    <property type="entry name" value="MALTODEXTRIN GLUCOSIDASE"/>
    <property type="match status" value="1"/>
</dbReference>
<dbReference type="Pfam" id="PF10438">
    <property type="entry name" value="Cyc-maltodext_C"/>
    <property type="match status" value="1"/>
</dbReference>
<dbReference type="InterPro" id="IPR015171">
    <property type="entry name" value="Cyc-maltodext_N"/>
</dbReference>
<dbReference type="InterPro" id="IPR013780">
    <property type="entry name" value="Glyco_hydro_b"/>
</dbReference>
<accession>A0A512B8P2</accession>
<dbReference type="Gene3D" id="2.60.40.10">
    <property type="entry name" value="Immunoglobulins"/>
    <property type="match status" value="1"/>
</dbReference>
<dbReference type="InterPro" id="IPR006047">
    <property type="entry name" value="GH13_cat_dom"/>
</dbReference>
<keyword evidence="5" id="KW-1185">Reference proteome</keyword>
<dbReference type="Pfam" id="PF00128">
    <property type="entry name" value="Alpha-amylase"/>
    <property type="match status" value="1"/>
</dbReference>
<dbReference type="PANTHER" id="PTHR10357">
    <property type="entry name" value="ALPHA-AMYLASE FAMILY MEMBER"/>
    <property type="match status" value="1"/>
</dbReference>
<dbReference type="EMBL" id="BJYT01000002">
    <property type="protein sequence ID" value="GEO08331.1"/>
    <property type="molecule type" value="Genomic_DNA"/>
</dbReference>
<sequence>MKKVIMVLPLAILHLIGFAQVDVYPSHWWTGMKNSKLQLMIHSPNIGKGSTVTIKHSGVFIEKVNKVESPNYLFVDLNISSAAKPGSFKLQIQNQGKAVTLSYELKQRRLGNGQQFAQGVNSSDFVYLLMPDRFSNGDESNDRITGMKDQTLNRDSMYHRHGGDLQGVINHLDYLQQLGVTTVWMTPVLENDMPNRTEHGYAFTNHYKIEPRFGGETAYKSLSNALHKRGMKLVQDAVYNHVGIHHFTVVDPPMKDWLHQWPRFTRPNYKDQTLFDPYVAEIDRKQQADGWFTREMPDLNQSNPYVANYLIQHAIYSVEEFGVDGWRIDTYIYCDLDFMNRCNKALSDEFPKVTEFGEVWVTGTVNEAYFTRNNLTTSFKSNLKGVTDFQTLFQGILPALKDGNANSLYQTLSNDILYKNPMMNVIFLDNHDMTRFLSQVNEDEEKLKSAIAWLLTCRGIPQLYYGTEILMKGVSNPDGLVRSDFLGGWKEDKKNKFTEAGRTDKENEVHDWTMKLANFRKSSSAIKTGKMTQYVPQDGLYVYFRYDASQTVMCIMNTGKTNRSIDFTRYVERTKGFSKARSVTDSTEINLNDKVNMPSNKMWVLELIR</sequence>
<dbReference type="SMART" id="SM00642">
    <property type="entry name" value="Aamy"/>
    <property type="match status" value="1"/>
</dbReference>
<dbReference type="GO" id="GO:0016798">
    <property type="term" value="F:hydrolase activity, acting on glycosyl bonds"/>
    <property type="evidence" value="ECO:0007669"/>
    <property type="project" value="UniProtKB-KW"/>
</dbReference>
<comment type="caution">
    <text evidence="4">The sequence shown here is derived from an EMBL/GenBank/DDBJ whole genome shotgun (WGS) entry which is preliminary data.</text>
</comment>
<evidence type="ECO:0000313" key="4">
    <source>
        <dbReference type="EMBL" id="GEO08331.1"/>
    </source>
</evidence>
<dbReference type="Proteomes" id="UP000321513">
    <property type="component" value="Unassembled WGS sequence"/>
</dbReference>
<dbReference type="Pfam" id="PF09087">
    <property type="entry name" value="Cyc-maltodext_N"/>
    <property type="match status" value="1"/>
</dbReference>
<organism evidence="4 5">
    <name type="scientific">Segetibacter aerophilus</name>
    <dbReference type="NCBI Taxonomy" id="670293"/>
    <lineage>
        <taxon>Bacteria</taxon>
        <taxon>Pseudomonadati</taxon>
        <taxon>Bacteroidota</taxon>
        <taxon>Chitinophagia</taxon>
        <taxon>Chitinophagales</taxon>
        <taxon>Chitinophagaceae</taxon>
        <taxon>Segetibacter</taxon>
    </lineage>
</organism>
<keyword evidence="1 4" id="KW-0378">Hydrolase</keyword>
<evidence type="ECO:0000313" key="5">
    <source>
        <dbReference type="Proteomes" id="UP000321513"/>
    </source>
</evidence>
<dbReference type="CDD" id="cd11340">
    <property type="entry name" value="AmyAc_bac_CMD_like_3"/>
    <property type="match status" value="1"/>
</dbReference>
<keyword evidence="2" id="KW-0326">Glycosidase</keyword>
<evidence type="ECO:0000256" key="1">
    <source>
        <dbReference type="ARBA" id="ARBA00022801"/>
    </source>
</evidence>